<reference evidence="1 2" key="1">
    <citation type="journal article" date="2020" name="Front. Microbiol.">
        <title>Single-cell genomics of novel Actinobacteria with the Wood-Ljungdahl pathway discovered in a serpentinizing system.</title>
        <authorList>
            <person name="Merino N."/>
            <person name="Kawai M."/>
            <person name="Boyd E.S."/>
            <person name="Colman D.R."/>
            <person name="McGlynn S.E."/>
            <person name="Nealson K.H."/>
            <person name="Kurokawa K."/>
            <person name="Hongoh Y."/>
        </authorList>
    </citation>
    <scope>NUCLEOTIDE SEQUENCE [LARGE SCALE GENOMIC DNA]</scope>
    <source>
        <strain evidence="1 2">S42</strain>
    </source>
</reference>
<organism evidence="1 2">
    <name type="scientific">Candidatus Hakubella thermalkaliphila</name>
    <dbReference type="NCBI Taxonomy" id="2754717"/>
    <lineage>
        <taxon>Bacteria</taxon>
        <taxon>Bacillati</taxon>
        <taxon>Actinomycetota</taxon>
        <taxon>Actinomycetota incertae sedis</taxon>
        <taxon>Candidatus Hakubellales</taxon>
        <taxon>Candidatus Hakubellaceae</taxon>
        <taxon>Candidatus Hakubella</taxon>
    </lineage>
</organism>
<evidence type="ECO:0000313" key="2">
    <source>
        <dbReference type="Proteomes" id="UP000568877"/>
    </source>
</evidence>
<proteinExistence type="predicted"/>
<sequence length="24" mass="2907">LNKGRRELSQELRNFARARSYKLT</sequence>
<accession>A0A6V8PTW2</accession>
<evidence type="ECO:0000313" key="1">
    <source>
        <dbReference type="EMBL" id="GFP34201.1"/>
    </source>
</evidence>
<comment type="caution">
    <text evidence="1">The sequence shown here is derived from an EMBL/GenBank/DDBJ whole genome shotgun (WGS) entry which is preliminary data.</text>
</comment>
<dbReference type="EMBL" id="BLSA01001027">
    <property type="protein sequence ID" value="GFP34201.1"/>
    <property type="molecule type" value="Genomic_DNA"/>
</dbReference>
<dbReference type="AlphaFoldDB" id="A0A6V8PTW2"/>
<name>A0A6V8PTW2_9ACTN</name>
<protein>
    <submittedName>
        <fullName evidence="1">Uncharacterized protein</fullName>
    </submittedName>
</protein>
<gene>
    <name evidence="1" type="ORF">HKBW3S42_02541</name>
</gene>
<feature type="non-terminal residue" evidence="1">
    <location>
        <position position="1"/>
    </location>
</feature>
<dbReference type="Proteomes" id="UP000568877">
    <property type="component" value="Unassembled WGS sequence"/>
</dbReference>